<comment type="caution">
    <text evidence="2">The sequence shown here is derived from an EMBL/GenBank/DDBJ whole genome shotgun (WGS) entry which is preliminary data.</text>
</comment>
<gene>
    <name evidence="2" type="ORF">QYF61_027220</name>
</gene>
<dbReference type="EMBL" id="JAUNZN010000002">
    <property type="protein sequence ID" value="KAK4828544.1"/>
    <property type="molecule type" value="Genomic_DNA"/>
</dbReference>
<dbReference type="AlphaFoldDB" id="A0AAN7S1B3"/>
<keyword evidence="3" id="KW-1185">Reference proteome</keyword>
<evidence type="ECO:0000313" key="3">
    <source>
        <dbReference type="Proteomes" id="UP001333110"/>
    </source>
</evidence>
<feature type="compositionally biased region" description="Basic residues" evidence="1">
    <location>
        <begin position="124"/>
        <end position="137"/>
    </location>
</feature>
<protein>
    <submittedName>
        <fullName evidence="2">Uncharacterized protein</fullName>
    </submittedName>
</protein>
<feature type="region of interest" description="Disordered" evidence="1">
    <location>
        <begin position="121"/>
        <end position="147"/>
    </location>
</feature>
<reference evidence="2 3" key="1">
    <citation type="journal article" date="2023" name="J. Hered.">
        <title>Chromosome-level genome of the wood stork (Mycteria americana) provides insight into avian chromosome evolution.</title>
        <authorList>
            <person name="Flamio R. Jr."/>
            <person name="Ramstad K.M."/>
        </authorList>
    </citation>
    <scope>NUCLEOTIDE SEQUENCE [LARGE SCALE GENOMIC DNA]</scope>
    <source>
        <strain evidence="2">JAX WOST 10</strain>
    </source>
</reference>
<dbReference type="Proteomes" id="UP001333110">
    <property type="component" value="Unassembled WGS sequence"/>
</dbReference>
<proteinExistence type="predicted"/>
<evidence type="ECO:0000313" key="2">
    <source>
        <dbReference type="EMBL" id="KAK4828544.1"/>
    </source>
</evidence>
<evidence type="ECO:0000256" key="1">
    <source>
        <dbReference type="SAM" id="MobiDB-lite"/>
    </source>
</evidence>
<sequence>MEIGVLELQNCTLRETVLRNADNLHYSPFQLDFQKALIAIRGKTAKDRRDSPFSKWGMGKENRRARRRIARTQAGQPHINHQKELPHVPHYRLGAKHLESSFAEKDLGILVDTKLNMSQQRVLTAKKPKTIRKSITRKSRENHQQQQ</sequence>
<name>A0AAN7S1B3_MYCAM</name>
<organism evidence="2 3">
    <name type="scientific">Mycteria americana</name>
    <name type="common">Wood stork</name>
    <dbReference type="NCBI Taxonomy" id="33587"/>
    <lineage>
        <taxon>Eukaryota</taxon>
        <taxon>Metazoa</taxon>
        <taxon>Chordata</taxon>
        <taxon>Craniata</taxon>
        <taxon>Vertebrata</taxon>
        <taxon>Euteleostomi</taxon>
        <taxon>Archelosauria</taxon>
        <taxon>Archosauria</taxon>
        <taxon>Dinosauria</taxon>
        <taxon>Saurischia</taxon>
        <taxon>Theropoda</taxon>
        <taxon>Coelurosauria</taxon>
        <taxon>Aves</taxon>
        <taxon>Neognathae</taxon>
        <taxon>Neoaves</taxon>
        <taxon>Aequornithes</taxon>
        <taxon>Ciconiiformes</taxon>
        <taxon>Ciconiidae</taxon>
        <taxon>Mycteria</taxon>
    </lineage>
</organism>
<feature type="compositionally biased region" description="Basic and acidic residues" evidence="1">
    <location>
        <begin position="138"/>
        <end position="147"/>
    </location>
</feature>
<accession>A0AAN7S1B3</accession>